<organism evidence="1 2">
    <name type="scientific">Geitlerinema calcuttense NRMC-F 0142</name>
    <dbReference type="NCBI Taxonomy" id="2922238"/>
    <lineage>
        <taxon>Bacteria</taxon>
        <taxon>Bacillati</taxon>
        <taxon>Cyanobacteriota</taxon>
        <taxon>Cyanophyceae</taxon>
        <taxon>Geitlerinematales</taxon>
        <taxon>Geitlerinemataceae</taxon>
        <taxon>Geitlerinema</taxon>
    </lineage>
</organism>
<evidence type="ECO:0000313" key="2">
    <source>
        <dbReference type="Proteomes" id="UP001230986"/>
    </source>
</evidence>
<comment type="caution">
    <text evidence="1">The sequence shown here is derived from an EMBL/GenBank/DDBJ whole genome shotgun (WGS) entry which is preliminary data.</text>
</comment>
<dbReference type="Proteomes" id="UP001230986">
    <property type="component" value="Unassembled WGS sequence"/>
</dbReference>
<reference evidence="1 2" key="1">
    <citation type="submission" date="2023-06" db="EMBL/GenBank/DDBJ databases">
        <title>Whole genome sequence of Oscillatoria calcuttensis NRMC-F 0142.</title>
        <authorList>
            <person name="Shakena Fathima T."/>
            <person name="Muralitharan G."/>
            <person name="Thajuddin N."/>
        </authorList>
    </citation>
    <scope>NUCLEOTIDE SEQUENCE [LARGE SCALE GENOMIC DNA]</scope>
    <source>
        <strain evidence="1 2">NRMC-F 0142</strain>
    </source>
</reference>
<proteinExistence type="predicted"/>
<accession>A0ABT7LW23</accession>
<dbReference type="RefSeq" id="WP_286004117.1">
    <property type="nucleotide sequence ID" value="NZ_JASVEJ010000006.1"/>
</dbReference>
<gene>
    <name evidence="1" type="ORF">QQ055_01730</name>
</gene>
<protein>
    <submittedName>
        <fullName evidence="1">Uncharacterized protein</fullName>
    </submittedName>
</protein>
<sequence length="247" mass="26721">MNSLYRKFMVSVVVLLMLVAAVMPVFGGASSIGLNAQTVGCTIVIDFSMPAPLIVRLDGKSFAKFAAGTIVSNIVYVNIFDDGNLLASFMVSGDIGQPQQVIYTVDRYYDDEDIGIYVDTDGTGFGYTYNAIEPYGVPNSVYDSCQSEAIPTVASPACPYPLSPTTLGQGRVIFPTQVFWDASYDTLTDVVLPVGTSWWIIEARDGFYKLFVACQAQYVWVPAEALGANFDVVWGGRPLPPAGNLPE</sequence>
<dbReference type="EMBL" id="JASVEJ010000006">
    <property type="protein sequence ID" value="MDL5056194.1"/>
    <property type="molecule type" value="Genomic_DNA"/>
</dbReference>
<evidence type="ECO:0000313" key="1">
    <source>
        <dbReference type="EMBL" id="MDL5056194.1"/>
    </source>
</evidence>
<keyword evidence="2" id="KW-1185">Reference proteome</keyword>
<name>A0ABT7LW23_9CYAN</name>